<dbReference type="Proteomes" id="UP001196413">
    <property type="component" value="Unassembled WGS sequence"/>
</dbReference>
<gene>
    <name evidence="2" type="ORF">KIN20_026084</name>
</gene>
<comment type="caution">
    <text evidence="2">The sequence shown here is derived from an EMBL/GenBank/DDBJ whole genome shotgun (WGS) entry which is preliminary data.</text>
</comment>
<keyword evidence="3" id="KW-1185">Reference proteome</keyword>
<evidence type="ECO:0000313" key="3">
    <source>
        <dbReference type="Proteomes" id="UP001196413"/>
    </source>
</evidence>
<sequence length="166" mass="19723">MLPWVYDPDAEASNQNTKQELEVEGQQYDRSRERFYSDYYQNCAETADSSRYYQNDQRRAEHPNVRDRRRADSPSRLRKRSRSRSRDRRYSRGRSRSHSRSPIRRRRSRSRSRDREPYAAVPVNKLALLNMPSNVDRNAIALVLASSGYLPQDIRVINRRGERCSV</sequence>
<accession>A0AAD5N9H5</accession>
<dbReference type="EMBL" id="JAHQIW010005325">
    <property type="protein sequence ID" value="KAJ1365676.1"/>
    <property type="molecule type" value="Genomic_DNA"/>
</dbReference>
<proteinExistence type="predicted"/>
<feature type="region of interest" description="Disordered" evidence="1">
    <location>
        <begin position="1"/>
        <end position="34"/>
    </location>
</feature>
<dbReference type="AlphaFoldDB" id="A0AAD5N9H5"/>
<protein>
    <submittedName>
        <fullName evidence="2">Uncharacterized protein</fullName>
    </submittedName>
</protein>
<organism evidence="2 3">
    <name type="scientific">Parelaphostrongylus tenuis</name>
    <name type="common">Meningeal worm</name>
    <dbReference type="NCBI Taxonomy" id="148309"/>
    <lineage>
        <taxon>Eukaryota</taxon>
        <taxon>Metazoa</taxon>
        <taxon>Ecdysozoa</taxon>
        <taxon>Nematoda</taxon>
        <taxon>Chromadorea</taxon>
        <taxon>Rhabditida</taxon>
        <taxon>Rhabditina</taxon>
        <taxon>Rhabditomorpha</taxon>
        <taxon>Strongyloidea</taxon>
        <taxon>Metastrongylidae</taxon>
        <taxon>Parelaphostrongylus</taxon>
    </lineage>
</organism>
<evidence type="ECO:0000256" key="1">
    <source>
        <dbReference type="SAM" id="MobiDB-lite"/>
    </source>
</evidence>
<name>A0AAD5N9H5_PARTN</name>
<evidence type="ECO:0000313" key="2">
    <source>
        <dbReference type="EMBL" id="KAJ1365676.1"/>
    </source>
</evidence>
<feature type="compositionally biased region" description="Basic and acidic residues" evidence="1">
    <location>
        <begin position="56"/>
        <end position="75"/>
    </location>
</feature>
<reference evidence="2" key="1">
    <citation type="submission" date="2021-06" db="EMBL/GenBank/DDBJ databases">
        <title>Parelaphostrongylus tenuis whole genome reference sequence.</title>
        <authorList>
            <person name="Garwood T.J."/>
            <person name="Larsen P.A."/>
            <person name="Fountain-Jones N.M."/>
            <person name="Garbe J.R."/>
            <person name="Macchietto M.G."/>
            <person name="Kania S.A."/>
            <person name="Gerhold R.W."/>
            <person name="Richards J.E."/>
            <person name="Wolf T.M."/>
        </authorList>
    </citation>
    <scope>NUCLEOTIDE SEQUENCE</scope>
    <source>
        <strain evidence="2">MNPRO001-30</strain>
        <tissue evidence="2">Meninges</tissue>
    </source>
</reference>
<feature type="region of interest" description="Disordered" evidence="1">
    <location>
        <begin position="47"/>
        <end position="117"/>
    </location>
</feature>
<feature type="compositionally biased region" description="Basic residues" evidence="1">
    <location>
        <begin position="76"/>
        <end position="110"/>
    </location>
</feature>